<keyword evidence="4" id="KW-1185">Reference proteome</keyword>
<name>A0A2G8KAY4_STIJA</name>
<proteinExistence type="predicted"/>
<dbReference type="Proteomes" id="UP000230750">
    <property type="component" value="Unassembled WGS sequence"/>
</dbReference>
<dbReference type="EMBL" id="MRZV01000732">
    <property type="protein sequence ID" value="PIK45140.1"/>
    <property type="molecule type" value="Genomic_DNA"/>
</dbReference>
<organism evidence="3 4">
    <name type="scientific">Stichopus japonicus</name>
    <name type="common">Sea cucumber</name>
    <dbReference type="NCBI Taxonomy" id="307972"/>
    <lineage>
        <taxon>Eukaryota</taxon>
        <taxon>Metazoa</taxon>
        <taxon>Echinodermata</taxon>
        <taxon>Eleutherozoa</taxon>
        <taxon>Echinozoa</taxon>
        <taxon>Holothuroidea</taxon>
        <taxon>Aspidochirotacea</taxon>
        <taxon>Aspidochirotida</taxon>
        <taxon>Stichopodidae</taxon>
        <taxon>Apostichopus</taxon>
    </lineage>
</organism>
<evidence type="ECO:0000256" key="1">
    <source>
        <dbReference type="ARBA" id="ARBA00093634"/>
    </source>
</evidence>
<evidence type="ECO:0000313" key="3">
    <source>
        <dbReference type="EMBL" id="PIK45140.1"/>
    </source>
</evidence>
<dbReference type="OrthoDB" id="10051475at2759"/>
<feature type="region of interest" description="Disordered" evidence="2">
    <location>
        <begin position="153"/>
        <end position="173"/>
    </location>
</feature>
<sequence>MGSRSVGSLQYNTTNMKALASVEVSDECGSCTFFHQRREPTKKTAKQKQAGSDKDRNTEVQSTESQVRRRKAEENGPEESELEERIQELSIEEVTIQDPLKWFGILVPAALRQGQNNFIEAVEQCVEIATLQNKLMATQLEYQELMKTKMELNDKTENVDDTEEGETNVGRTG</sequence>
<feature type="region of interest" description="Disordered" evidence="2">
    <location>
        <begin position="35"/>
        <end position="84"/>
    </location>
</feature>
<dbReference type="PANTHER" id="PTHR31996">
    <property type="entry name" value="COILED-COIL DOMAIN-CONTAINING PROTEIN 115"/>
    <property type="match status" value="1"/>
</dbReference>
<protein>
    <recommendedName>
        <fullName evidence="1">Vacuolar ATPase assembly protein VMA22</fullName>
    </recommendedName>
</protein>
<gene>
    <name evidence="3" type="ORF">BSL78_18000</name>
</gene>
<dbReference type="Pfam" id="PF21730">
    <property type="entry name" value="Vma22_CCDC115"/>
    <property type="match status" value="1"/>
</dbReference>
<dbReference type="PANTHER" id="PTHR31996:SF2">
    <property type="entry name" value="COILED-COIL DOMAIN-CONTAINING PROTEIN 115"/>
    <property type="match status" value="1"/>
</dbReference>
<dbReference type="STRING" id="307972.A0A2G8KAY4"/>
<evidence type="ECO:0000256" key="2">
    <source>
        <dbReference type="SAM" id="MobiDB-lite"/>
    </source>
</evidence>
<dbReference type="InterPro" id="IPR040357">
    <property type="entry name" value="Vma22/CCDC115"/>
</dbReference>
<dbReference type="GO" id="GO:0051082">
    <property type="term" value="F:unfolded protein binding"/>
    <property type="evidence" value="ECO:0007669"/>
    <property type="project" value="TreeGrafter"/>
</dbReference>
<comment type="caution">
    <text evidence="3">The sequence shown here is derived from an EMBL/GenBank/DDBJ whole genome shotgun (WGS) entry which is preliminary data.</text>
</comment>
<accession>A0A2G8KAY4</accession>
<evidence type="ECO:0000313" key="4">
    <source>
        <dbReference type="Proteomes" id="UP000230750"/>
    </source>
</evidence>
<dbReference type="GO" id="GO:0070072">
    <property type="term" value="P:vacuolar proton-transporting V-type ATPase complex assembly"/>
    <property type="evidence" value="ECO:0007669"/>
    <property type="project" value="InterPro"/>
</dbReference>
<reference evidence="3 4" key="1">
    <citation type="journal article" date="2017" name="PLoS Biol.">
        <title>The sea cucumber genome provides insights into morphological evolution and visceral regeneration.</title>
        <authorList>
            <person name="Zhang X."/>
            <person name="Sun L."/>
            <person name="Yuan J."/>
            <person name="Sun Y."/>
            <person name="Gao Y."/>
            <person name="Zhang L."/>
            <person name="Li S."/>
            <person name="Dai H."/>
            <person name="Hamel J.F."/>
            <person name="Liu C."/>
            <person name="Yu Y."/>
            <person name="Liu S."/>
            <person name="Lin W."/>
            <person name="Guo K."/>
            <person name="Jin S."/>
            <person name="Xu P."/>
            <person name="Storey K.B."/>
            <person name="Huan P."/>
            <person name="Zhang T."/>
            <person name="Zhou Y."/>
            <person name="Zhang J."/>
            <person name="Lin C."/>
            <person name="Li X."/>
            <person name="Xing L."/>
            <person name="Huo D."/>
            <person name="Sun M."/>
            <person name="Wang L."/>
            <person name="Mercier A."/>
            <person name="Li F."/>
            <person name="Yang H."/>
            <person name="Xiang J."/>
        </authorList>
    </citation>
    <scope>NUCLEOTIDE SEQUENCE [LARGE SCALE GENOMIC DNA]</scope>
    <source>
        <strain evidence="3">Shaxun</strain>
        <tissue evidence="3">Muscle</tissue>
    </source>
</reference>
<dbReference type="AlphaFoldDB" id="A0A2G8KAY4"/>